<dbReference type="EMBL" id="FNCC01000001">
    <property type="protein sequence ID" value="SDF42895.1"/>
    <property type="molecule type" value="Genomic_DNA"/>
</dbReference>
<keyword evidence="2" id="KW-0732">Signal</keyword>
<evidence type="ECO:0000313" key="3">
    <source>
        <dbReference type="EMBL" id="SDF42895.1"/>
    </source>
</evidence>
<feature type="signal peptide" evidence="2">
    <location>
        <begin position="1"/>
        <end position="26"/>
    </location>
</feature>
<evidence type="ECO:0000313" key="4">
    <source>
        <dbReference type="Proteomes" id="UP000199623"/>
    </source>
</evidence>
<dbReference type="RefSeq" id="WP_176946562.1">
    <property type="nucleotide sequence ID" value="NZ_FNCC01000001.1"/>
</dbReference>
<proteinExistence type="predicted"/>
<dbReference type="Proteomes" id="UP000199623">
    <property type="component" value="Unassembled WGS sequence"/>
</dbReference>
<dbReference type="AlphaFoldDB" id="A0A1G7L099"/>
<organism evidence="3 4">
    <name type="scientific">Lentzea fradiae</name>
    <dbReference type="NCBI Taxonomy" id="200378"/>
    <lineage>
        <taxon>Bacteria</taxon>
        <taxon>Bacillati</taxon>
        <taxon>Actinomycetota</taxon>
        <taxon>Actinomycetes</taxon>
        <taxon>Pseudonocardiales</taxon>
        <taxon>Pseudonocardiaceae</taxon>
        <taxon>Lentzea</taxon>
    </lineage>
</organism>
<protein>
    <submittedName>
        <fullName evidence="3">Uncharacterized protein</fullName>
    </submittedName>
</protein>
<sequence>MKIRESAVAVAAVVAALALVIGTAQGAVGPQDSGSTSAMPGKPGTGSDGEGGGSA</sequence>
<feature type="chain" id="PRO_5011495011" evidence="2">
    <location>
        <begin position="27"/>
        <end position="55"/>
    </location>
</feature>
<name>A0A1G7L099_9PSEU</name>
<feature type="compositionally biased region" description="Gly residues" evidence="1">
    <location>
        <begin position="43"/>
        <end position="55"/>
    </location>
</feature>
<keyword evidence="4" id="KW-1185">Reference proteome</keyword>
<gene>
    <name evidence="3" type="ORF">SAMN05216553_101596</name>
</gene>
<reference evidence="4" key="1">
    <citation type="submission" date="2016-10" db="EMBL/GenBank/DDBJ databases">
        <authorList>
            <person name="Varghese N."/>
            <person name="Submissions S."/>
        </authorList>
    </citation>
    <scope>NUCLEOTIDE SEQUENCE [LARGE SCALE GENOMIC DNA]</scope>
    <source>
        <strain evidence="4">CGMCC 4.3506</strain>
    </source>
</reference>
<evidence type="ECO:0000256" key="1">
    <source>
        <dbReference type="SAM" id="MobiDB-lite"/>
    </source>
</evidence>
<accession>A0A1G7L099</accession>
<feature type="region of interest" description="Disordered" evidence="1">
    <location>
        <begin position="26"/>
        <end position="55"/>
    </location>
</feature>
<evidence type="ECO:0000256" key="2">
    <source>
        <dbReference type="SAM" id="SignalP"/>
    </source>
</evidence>
<dbReference type="STRING" id="200378.SAMN05216553_101596"/>